<proteinExistence type="predicted"/>
<feature type="transmembrane region" description="Helical" evidence="6">
    <location>
        <begin position="127"/>
        <end position="148"/>
    </location>
</feature>
<dbReference type="EMBL" id="AUZY01002748">
    <property type="protein sequence ID" value="EQD71558.1"/>
    <property type="molecule type" value="Genomic_DNA"/>
</dbReference>
<protein>
    <submittedName>
        <fullName evidence="7">Hydrogenase, membrane subunit</fullName>
    </submittedName>
</protein>
<evidence type="ECO:0000256" key="4">
    <source>
        <dbReference type="ARBA" id="ARBA00022989"/>
    </source>
</evidence>
<dbReference type="PANTHER" id="PTHR38601:SF1">
    <property type="entry name" value="HYDROGENASE-4 COMPONENT E"/>
    <property type="match status" value="1"/>
</dbReference>
<comment type="caution">
    <text evidence="7">The sequence shown here is derived from an EMBL/GenBank/DDBJ whole genome shotgun (WGS) entry which is preliminary data.</text>
</comment>
<keyword evidence="2" id="KW-1003">Cell membrane</keyword>
<keyword evidence="3 6" id="KW-0812">Transmembrane</keyword>
<comment type="subcellular location">
    <subcellularLocation>
        <location evidence="1">Cell membrane</location>
        <topology evidence="1">Multi-pass membrane protein</topology>
    </subcellularLocation>
</comment>
<dbReference type="InterPro" id="IPR038730">
    <property type="entry name" value="HyfE-like"/>
</dbReference>
<dbReference type="GO" id="GO:0005886">
    <property type="term" value="C:plasma membrane"/>
    <property type="evidence" value="ECO:0007669"/>
    <property type="project" value="UniProtKB-SubCell"/>
</dbReference>
<dbReference type="AlphaFoldDB" id="T1BSQ4"/>
<reference evidence="7" key="1">
    <citation type="submission" date="2013-08" db="EMBL/GenBank/DDBJ databases">
        <authorList>
            <person name="Mendez C."/>
            <person name="Richter M."/>
            <person name="Ferrer M."/>
            <person name="Sanchez J."/>
        </authorList>
    </citation>
    <scope>NUCLEOTIDE SEQUENCE</scope>
</reference>
<keyword evidence="4 6" id="KW-1133">Transmembrane helix</keyword>
<feature type="transmembrane region" description="Helical" evidence="6">
    <location>
        <begin position="61"/>
        <end position="80"/>
    </location>
</feature>
<feature type="transmembrane region" description="Helical" evidence="6">
    <location>
        <begin position="183"/>
        <end position="203"/>
    </location>
</feature>
<name>T1BSQ4_9ZZZZ</name>
<organism evidence="7">
    <name type="scientific">mine drainage metagenome</name>
    <dbReference type="NCBI Taxonomy" id="410659"/>
    <lineage>
        <taxon>unclassified sequences</taxon>
        <taxon>metagenomes</taxon>
        <taxon>ecological metagenomes</taxon>
    </lineage>
</organism>
<evidence type="ECO:0000256" key="1">
    <source>
        <dbReference type="ARBA" id="ARBA00004651"/>
    </source>
</evidence>
<feature type="transmembrane region" description="Helical" evidence="6">
    <location>
        <begin position="6"/>
        <end position="27"/>
    </location>
</feature>
<gene>
    <name evidence="7" type="ORF">B1B_04392</name>
</gene>
<accession>T1BSQ4</accession>
<reference evidence="7" key="2">
    <citation type="journal article" date="2014" name="ISME J.">
        <title>Microbial stratification in low pH oxic and suboxic macroscopic growths along an acid mine drainage.</title>
        <authorList>
            <person name="Mendez-Garcia C."/>
            <person name="Mesa V."/>
            <person name="Sprenger R.R."/>
            <person name="Richter M."/>
            <person name="Diez M.S."/>
            <person name="Solano J."/>
            <person name="Bargiela R."/>
            <person name="Golyshina O.V."/>
            <person name="Manteca A."/>
            <person name="Ramos J.L."/>
            <person name="Gallego J.R."/>
            <person name="Llorente I."/>
            <person name="Martins Dos Santos V.A."/>
            <person name="Jensen O.N."/>
            <person name="Pelaez A.I."/>
            <person name="Sanchez J."/>
            <person name="Ferrer M."/>
        </authorList>
    </citation>
    <scope>NUCLEOTIDE SEQUENCE</scope>
</reference>
<keyword evidence="5 6" id="KW-0472">Membrane</keyword>
<feature type="transmembrane region" description="Helical" evidence="6">
    <location>
        <begin position="101"/>
        <end position="121"/>
    </location>
</feature>
<sequence>MVPVGLYTQAILMLAALVLFTSFALLAQARMAALIRLFAWQGALLAVTTALVALVTHQPRLYLSALLTLGLKALLIPWFLNRLVIRLELQHETEDLRSNSMVLLGAAALTVFSYYVVMPIVELSTLVTRNVIAVSLAIVLLGMLLIIVRSKAVTQVVGFMCMENGLFFAAVVSTYGMPMVVELGVAFDVLVASILFGVFFLHLRDSIDSLDVDRLNRLREADE</sequence>
<evidence type="ECO:0000256" key="3">
    <source>
        <dbReference type="ARBA" id="ARBA00022692"/>
    </source>
</evidence>
<feature type="transmembrane region" description="Helical" evidence="6">
    <location>
        <begin position="155"/>
        <end position="177"/>
    </location>
</feature>
<feature type="transmembrane region" description="Helical" evidence="6">
    <location>
        <begin position="34"/>
        <end position="55"/>
    </location>
</feature>
<evidence type="ECO:0000256" key="6">
    <source>
        <dbReference type="SAM" id="Phobius"/>
    </source>
</evidence>
<evidence type="ECO:0000313" key="7">
    <source>
        <dbReference type="EMBL" id="EQD71558.1"/>
    </source>
</evidence>
<evidence type="ECO:0000256" key="2">
    <source>
        <dbReference type="ARBA" id="ARBA00022475"/>
    </source>
</evidence>
<dbReference type="PANTHER" id="PTHR38601">
    <property type="entry name" value="HYDROGENASE-4 COMPONENT E"/>
    <property type="match status" value="1"/>
</dbReference>
<evidence type="ECO:0000256" key="5">
    <source>
        <dbReference type="ARBA" id="ARBA00023136"/>
    </source>
</evidence>